<dbReference type="EMBL" id="KY774314">
    <property type="protein sequence ID" value="ART32366.1"/>
    <property type="molecule type" value="Genomic_DNA"/>
</dbReference>
<evidence type="ECO:0000256" key="1">
    <source>
        <dbReference type="SAM" id="SignalP"/>
    </source>
</evidence>
<organism evidence="2">
    <name type="scientific">Utricularia reniformis</name>
    <dbReference type="NCBI Taxonomy" id="192314"/>
    <lineage>
        <taxon>Eukaryota</taxon>
        <taxon>Viridiplantae</taxon>
        <taxon>Streptophyta</taxon>
        <taxon>Embryophyta</taxon>
        <taxon>Tracheophyta</taxon>
        <taxon>Spermatophyta</taxon>
        <taxon>Magnoliopsida</taxon>
        <taxon>eudicotyledons</taxon>
        <taxon>Gunneridae</taxon>
        <taxon>Pentapetalae</taxon>
        <taxon>asterids</taxon>
        <taxon>lamiids</taxon>
        <taxon>Lamiales</taxon>
        <taxon>Lentibulariaceae</taxon>
        <taxon>Utricularia</taxon>
    </lineage>
</organism>
<sequence length="65" mass="7302">MLKKLVYGLISFSFLLPPLVWDRIRGLPLYPVSGSSWSCLTKLFLSVLVDQVNLHFGVISKVHGD</sequence>
<proteinExistence type="predicted"/>
<protein>
    <submittedName>
        <fullName evidence="2">Uncharacterized protein</fullName>
    </submittedName>
</protein>
<dbReference type="AlphaFoldDB" id="A0A1Y0B4H8"/>
<name>A0A1Y0B4H8_9LAMI</name>
<feature type="signal peptide" evidence="1">
    <location>
        <begin position="1"/>
        <end position="26"/>
    </location>
</feature>
<reference evidence="2" key="1">
    <citation type="submission" date="2017-03" db="EMBL/GenBank/DDBJ databases">
        <title>The mitochondrial genome of the carnivorous plant Utricularia reniformis (Lentibulariaceae): structure, comparative analysis and evolutionary landmarks.</title>
        <authorList>
            <person name="Silva S.R."/>
            <person name="Alvarenga D.O."/>
            <person name="Michael T.P."/>
            <person name="Miranda V.F.O."/>
            <person name="Varani A.M."/>
        </authorList>
    </citation>
    <scope>NUCLEOTIDE SEQUENCE</scope>
</reference>
<keyword evidence="2" id="KW-0496">Mitochondrion</keyword>
<evidence type="ECO:0000313" key="2">
    <source>
        <dbReference type="EMBL" id="ART32366.1"/>
    </source>
</evidence>
<keyword evidence="1" id="KW-0732">Signal</keyword>
<gene>
    <name evidence="2" type="ORF">AEK19_MT2220</name>
</gene>
<feature type="chain" id="PRO_5012078466" evidence="1">
    <location>
        <begin position="27"/>
        <end position="65"/>
    </location>
</feature>
<accession>A0A1Y0B4H8</accession>
<geneLocation type="mitochondrion" evidence="2"/>